<sequence>MFVFYSHHIPVRLESSPKAQPERLQFASWLGDTTSLLIVFNNDIYHRKSPTEEFDTRITFTGHSDIIYNGIPDWLYQEDILQSPEALWSSYDGTHLMYATFNDSQVGTMNFPWFQFQTGSVLGSPGVYQRAPSFPSSRTLRYPTPGTPIPSVQLWIVDISNLTSLEYHLVQPPKALQRHNGRPGSKSVTEEFQVDWGTYMSSHCDVVYIKLDVRGARGQTDRSIYHQLGGVEVQDQSYADEGHLLEGVIEHVYNSMQNFFEECLNLDTDEKAKEREEKKEKEED</sequence>
<dbReference type="Gene3D" id="2.140.10.30">
    <property type="entry name" value="Dipeptidylpeptidase IV, N-terminal domain"/>
    <property type="match status" value="1"/>
</dbReference>
<dbReference type="OrthoDB" id="16520at2759"/>
<keyword evidence="3" id="KW-1185">Reference proteome</keyword>
<reference evidence="2" key="1">
    <citation type="submission" date="2022-01" db="EMBL/GenBank/DDBJ databases">
        <authorList>
            <person name="King R."/>
        </authorList>
    </citation>
    <scope>NUCLEOTIDE SEQUENCE</scope>
</reference>
<dbReference type="SUPFAM" id="SSF82171">
    <property type="entry name" value="DPP6 N-terminal domain-like"/>
    <property type="match status" value="1"/>
</dbReference>
<dbReference type="InterPro" id="IPR002469">
    <property type="entry name" value="Peptidase_S9B_N"/>
</dbReference>
<dbReference type="Pfam" id="PF00930">
    <property type="entry name" value="DPPIV_N"/>
    <property type="match status" value="1"/>
</dbReference>
<dbReference type="EMBL" id="OU898284">
    <property type="protein sequence ID" value="CAG9840149.1"/>
    <property type="molecule type" value="Genomic_DNA"/>
</dbReference>
<gene>
    <name evidence="2" type="ORF">DIABBA_LOCUS12834</name>
</gene>
<dbReference type="Proteomes" id="UP001153709">
    <property type="component" value="Chromosome 9"/>
</dbReference>
<proteinExistence type="predicted"/>
<accession>A0A9N9TEY0</accession>
<organism evidence="2 3">
    <name type="scientific">Diabrotica balteata</name>
    <name type="common">Banded cucumber beetle</name>
    <dbReference type="NCBI Taxonomy" id="107213"/>
    <lineage>
        <taxon>Eukaryota</taxon>
        <taxon>Metazoa</taxon>
        <taxon>Ecdysozoa</taxon>
        <taxon>Arthropoda</taxon>
        <taxon>Hexapoda</taxon>
        <taxon>Insecta</taxon>
        <taxon>Pterygota</taxon>
        <taxon>Neoptera</taxon>
        <taxon>Endopterygota</taxon>
        <taxon>Coleoptera</taxon>
        <taxon>Polyphaga</taxon>
        <taxon>Cucujiformia</taxon>
        <taxon>Chrysomeloidea</taxon>
        <taxon>Chrysomelidae</taxon>
        <taxon>Galerucinae</taxon>
        <taxon>Diabroticina</taxon>
        <taxon>Diabroticites</taxon>
        <taxon>Diabrotica</taxon>
    </lineage>
</organism>
<dbReference type="PANTHER" id="PTHR11731">
    <property type="entry name" value="PROTEASE FAMILY S9B,C DIPEPTIDYL-PEPTIDASE IV-RELATED"/>
    <property type="match status" value="1"/>
</dbReference>
<dbReference type="PANTHER" id="PTHR11731:SF187">
    <property type="entry name" value="INACTIVE DIPEPTIDYL PEPTIDASE 10-LIKE PROTEIN"/>
    <property type="match status" value="1"/>
</dbReference>
<evidence type="ECO:0000313" key="2">
    <source>
        <dbReference type="EMBL" id="CAG9840149.1"/>
    </source>
</evidence>
<dbReference type="GO" id="GO:0008239">
    <property type="term" value="F:dipeptidyl-peptidase activity"/>
    <property type="evidence" value="ECO:0007669"/>
    <property type="project" value="TreeGrafter"/>
</dbReference>
<feature type="domain" description="Dipeptidylpeptidase IV N-terminal" evidence="1">
    <location>
        <begin position="19"/>
        <end position="174"/>
    </location>
</feature>
<name>A0A9N9TEY0_DIABA</name>
<dbReference type="GO" id="GO:0006508">
    <property type="term" value="P:proteolysis"/>
    <property type="evidence" value="ECO:0007669"/>
    <property type="project" value="InterPro"/>
</dbReference>
<dbReference type="InterPro" id="IPR050278">
    <property type="entry name" value="Serine_Prot_S9B/DPPIV"/>
</dbReference>
<protein>
    <recommendedName>
        <fullName evidence="1">Dipeptidylpeptidase IV N-terminal domain-containing protein</fullName>
    </recommendedName>
</protein>
<evidence type="ECO:0000259" key="1">
    <source>
        <dbReference type="Pfam" id="PF00930"/>
    </source>
</evidence>
<dbReference type="AlphaFoldDB" id="A0A9N9TEY0"/>
<evidence type="ECO:0000313" key="3">
    <source>
        <dbReference type="Proteomes" id="UP001153709"/>
    </source>
</evidence>
<dbReference type="GO" id="GO:0005886">
    <property type="term" value="C:plasma membrane"/>
    <property type="evidence" value="ECO:0007669"/>
    <property type="project" value="TreeGrafter"/>
</dbReference>